<accession>F2C7P1</accession>
<dbReference type="EMBL" id="AFBD01000004">
    <property type="protein sequence ID" value="EGF14647.1"/>
    <property type="molecule type" value="Genomic_DNA"/>
</dbReference>
<dbReference type="PANTHER" id="PTHR43776:SF8">
    <property type="entry name" value="ABC TRANSPORTER, ATP-BINDING PROTEIN"/>
    <property type="match status" value="1"/>
</dbReference>
<dbReference type="EC" id="3.6.3.-" evidence="7"/>
<dbReference type="SMART" id="SM00382">
    <property type="entry name" value="AAA"/>
    <property type="match status" value="1"/>
</dbReference>
<sequence length="240" mass="26999">MLECRHVFKKFEDKMVVKDCNFTVQKGEMIGLMGESGSGKSTLAKLLIGLEKPSQGQVLLDGLPYSVKKSGVRILLVFQDSLHSVNPHFTVEQVLTEALPKDVAREEIEAILEDVGLDKSYLDQPARQLSGGQLQRICIARGLLLKPDVLIFDEALSGLDPIVQGRLLRLLYDLWEKYQLTYLFISHDFKLSYALCHRILVMADGEIVDEIKDFELPIQAHHPVTKKLIGDKGHFSSRIS</sequence>
<evidence type="ECO:0000256" key="4">
    <source>
        <dbReference type="ARBA" id="ARBA00022856"/>
    </source>
</evidence>
<dbReference type="PANTHER" id="PTHR43776">
    <property type="entry name" value="TRANSPORT ATP-BINDING PROTEIN"/>
    <property type="match status" value="1"/>
</dbReference>
<dbReference type="PROSITE" id="PS50893">
    <property type="entry name" value="ABC_TRANSPORTER_2"/>
    <property type="match status" value="1"/>
</dbReference>
<dbReference type="GO" id="GO:0016887">
    <property type="term" value="F:ATP hydrolysis activity"/>
    <property type="evidence" value="ECO:0007669"/>
    <property type="project" value="InterPro"/>
</dbReference>
<feature type="domain" description="ABC transporter" evidence="6">
    <location>
        <begin position="2"/>
        <end position="229"/>
    </location>
</feature>
<keyword evidence="4" id="KW-0571">Peptide transport</keyword>
<dbReference type="GO" id="GO:0055085">
    <property type="term" value="P:transmembrane transport"/>
    <property type="evidence" value="ECO:0007669"/>
    <property type="project" value="UniProtKB-ARBA"/>
</dbReference>
<evidence type="ECO:0000256" key="3">
    <source>
        <dbReference type="ARBA" id="ARBA00022840"/>
    </source>
</evidence>
<evidence type="ECO:0000256" key="1">
    <source>
        <dbReference type="ARBA" id="ARBA00022448"/>
    </source>
</evidence>
<dbReference type="GO" id="GO:0015031">
    <property type="term" value="P:protein transport"/>
    <property type="evidence" value="ECO:0007669"/>
    <property type="project" value="UniProtKB-KW"/>
</dbReference>
<evidence type="ECO:0000313" key="7">
    <source>
        <dbReference type="EMBL" id="EGF14647.1"/>
    </source>
</evidence>
<evidence type="ECO:0000259" key="6">
    <source>
        <dbReference type="PROSITE" id="PS50893"/>
    </source>
</evidence>
<keyword evidence="7" id="KW-0378">Hydrolase</keyword>
<dbReference type="AlphaFoldDB" id="F2C7P1"/>
<dbReference type="GO" id="GO:0005524">
    <property type="term" value="F:ATP binding"/>
    <property type="evidence" value="ECO:0007669"/>
    <property type="project" value="UniProtKB-KW"/>
</dbReference>
<dbReference type="CDD" id="cd03257">
    <property type="entry name" value="ABC_NikE_OppD_transporters"/>
    <property type="match status" value="1"/>
</dbReference>
<dbReference type="Gene3D" id="3.40.50.300">
    <property type="entry name" value="P-loop containing nucleotide triphosphate hydrolases"/>
    <property type="match status" value="1"/>
</dbReference>
<evidence type="ECO:0000256" key="5">
    <source>
        <dbReference type="ARBA" id="ARBA00022927"/>
    </source>
</evidence>
<reference evidence="7 8" key="1">
    <citation type="submission" date="2011-02" db="EMBL/GenBank/DDBJ databases">
        <authorList>
            <person name="Muzny D."/>
            <person name="Qin X."/>
            <person name="Deng J."/>
            <person name="Jiang H."/>
            <person name="Liu Y."/>
            <person name="Qu J."/>
            <person name="Song X.-Z."/>
            <person name="Zhang L."/>
            <person name="Thornton R."/>
            <person name="Coyle M."/>
            <person name="Francisco L."/>
            <person name="Jackson L."/>
            <person name="Javaid M."/>
            <person name="Korchina V."/>
            <person name="Kovar C."/>
            <person name="Mata R."/>
            <person name="Mathew T."/>
            <person name="Ngo R."/>
            <person name="Nguyen L."/>
            <person name="Nguyen N."/>
            <person name="Okwuonu G."/>
            <person name="Ongeri F."/>
            <person name="Pham C."/>
            <person name="Simmons D."/>
            <person name="Wilczek-Boney K."/>
            <person name="Hale W."/>
            <person name="Jakkamsetti A."/>
            <person name="Pham P."/>
            <person name="Ruth R."/>
            <person name="San Lucas F."/>
            <person name="Warren J."/>
            <person name="Zhang J."/>
            <person name="Zhao Z."/>
            <person name="Zhou C."/>
            <person name="Zhu D."/>
            <person name="Lee S."/>
            <person name="Bess C."/>
            <person name="Blankenburg K."/>
            <person name="Forbes L."/>
            <person name="Fu Q."/>
            <person name="Gubbala S."/>
            <person name="Hirani K."/>
            <person name="Jayaseelan J.C."/>
            <person name="Lara F."/>
            <person name="Munidasa M."/>
            <person name="Palculict T."/>
            <person name="Patil S."/>
            <person name="Pu L.-L."/>
            <person name="Saada N."/>
            <person name="Tang L."/>
            <person name="Weissenberger G."/>
            <person name="Zhu Y."/>
            <person name="Hemphill L."/>
            <person name="Shang Y."/>
            <person name="Youmans B."/>
            <person name="Ayvaz T."/>
            <person name="Ross M."/>
            <person name="Santibanez J."/>
            <person name="Aqrawi P."/>
            <person name="Gross S."/>
            <person name="Joshi V."/>
            <person name="Fowler G."/>
            <person name="Nazareth L."/>
            <person name="Reid J."/>
            <person name="Worley K."/>
            <person name="Petrosino J."/>
            <person name="Highlander S."/>
            <person name="Gibbs R."/>
        </authorList>
    </citation>
    <scope>NUCLEOTIDE SEQUENCE [LARGE SCALE GENOMIC DNA]</scope>
    <source>
        <strain evidence="7 8">SK330</strain>
    </source>
</reference>
<evidence type="ECO:0000256" key="2">
    <source>
        <dbReference type="ARBA" id="ARBA00022741"/>
    </source>
</evidence>
<dbReference type="InterPro" id="IPR027417">
    <property type="entry name" value="P-loop_NTPase"/>
</dbReference>
<dbReference type="InterPro" id="IPR003593">
    <property type="entry name" value="AAA+_ATPase"/>
</dbReference>
<dbReference type="SUPFAM" id="SSF52540">
    <property type="entry name" value="P-loop containing nucleoside triphosphate hydrolases"/>
    <property type="match status" value="1"/>
</dbReference>
<proteinExistence type="predicted"/>
<name>F2C7P1_STRSA</name>
<evidence type="ECO:0000313" key="8">
    <source>
        <dbReference type="Proteomes" id="UP000005955"/>
    </source>
</evidence>
<dbReference type="InterPro" id="IPR050319">
    <property type="entry name" value="ABC_transp_ATP-bind"/>
</dbReference>
<dbReference type="Pfam" id="PF00005">
    <property type="entry name" value="ABC_tran"/>
    <property type="match status" value="1"/>
</dbReference>
<dbReference type="InterPro" id="IPR003439">
    <property type="entry name" value="ABC_transporter-like_ATP-bd"/>
</dbReference>
<dbReference type="GO" id="GO:0015833">
    <property type="term" value="P:peptide transport"/>
    <property type="evidence" value="ECO:0007669"/>
    <property type="project" value="UniProtKB-KW"/>
</dbReference>
<keyword evidence="2" id="KW-0547">Nucleotide-binding</keyword>
<dbReference type="RefSeq" id="WP_002915846.1">
    <property type="nucleotide sequence ID" value="NZ_GL878548.1"/>
</dbReference>
<keyword evidence="1" id="KW-0813">Transport</keyword>
<dbReference type="PROSITE" id="PS00211">
    <property type="entry name" value="ABC_TRANSPORTER_1"/>
    <property type="match status" value="1"/>
</dbReference>
<dbReference type="PATRIC" id="fig|888813.3.peg.1278"/>
<organism evidence="7 8">
    <name type="scientific">Streptococcus sanguinis SK330</name>
    <dbReference type="NCBI Taxonomy" id="888813"/>
    <lineage>
        <taxon>Bacteria</taxon>
        <taxon>Bacillati</taxon>
        <taxon>Bacillota</taxon>
        <taxon>Bacilli</taxon>
        <taxon>Lactobacillales</taxon>
        <taxon>Streptococcaceae</taxon>
        <taxon>Streptococcus</taxon>
    </lineage>
</organism>
<keyword evidence="5" id="KW-0653">Protein transport</keyword>
<comment type="caution">
    <text evidence="7">The sequence shown here is derived from an EMBL/GenBank/DDBJ whole genome shotgun (WGS) entry which is preliminary data.</text>
</comment>
<dbReference type="Proteomes" id="UP000005955">
    <property type="component" value="Unassembled WGS sequence"/>
</dbReference>
<protein>
    <submittedName>
        <fullName evidence="7">Nickel ABC superfamily ATP binding cassette transporter, ABC protein</fullName>
        <ecNumber evidence="7">3.6.3.-</ecNumber>
    </submittedName>
</protein>
<dbReference type="InterPro" id="IPR017871">
    <property type="entry name" value="ABC_transporter-like_CS"/>
</dbReference>
<dbReference type="HOGENOM" id="CLU_000604_1_23_9"/>
<keyword evidence="3" id="KW-0067">ATP-binding</keyword>
<gene>
    <name evidence="7" type="primary">nikE</name>
    <name evidence="7" type="ORF">HMPREF9386_1301</name>
</gene>